<evidence type="ECO:0008006" key="3">
    <source>
        <dbReference type="Google" id="ProtNLM"/>
    </source>
</evidence>
<organism evidence="1 2">
    <name type="scientific">Vibrio brasiliensis LMG 20546</name>
    <dbReference type="NCBI Taxonomy" id="945543"/>
    <lineage>
        <taxon>Bacteria</taxon>
        <taxon>Pseudomonadati</taxon>
        <taxon>Pseudomonadota</taxon>
        <taxon>Gammaproteobacteria</taxon>
        <taxon>Vibrionales</taxon>
        <taxon>Vibrionaceae</taxon>
        <taxon>Vibrio</taxon>
        <taxon>Vibrio oreintalis group</taxon>
    </lineage>
</organism>
<dbReference type="AlphaFoldDB" id="E8LY06"/>
<evidence type="ECO:0000313" key="1">
    <source>
        <dbReference type="EMBL" id="EGA64379.1"/>
    </source>
</evidence>
<protein>
    <recommendedName>
        <fullName evidence="3">N-acetyltransferase domain-containing protein</fullName>
    </recommendedName>
</protein>
<evidence type="ECO:0000313" key="2">
    <source>
        <dbReference type="Proteomes" id="UP000004371"/>
    </source>
</evidence>
<comment type="caution">
    <text evidence="1">The sequence shown here is derived from an EMBL/GenBank/DDBJ whole genome shotgun (WGS) entry which is preliminary data.</text>
</comment>
<dbReference type="RefSeq" id="WP_006880731.1">
    <property type="nucleotide sequence ID" value="NZ_AEVS01000088.1"/>
</dbReference>
<accession>E8LY06</accession>
<keyword evidence="2" id="KW-1185">Reference proteome</keyword>
<sequence length="175" mass="20039">MITDKSCLVDYYDDFLKLEKKLFGMDFDYSVESITEWFNSPYSLLCLKNGDNNPDSILAYGSLIIISRDSYEKIVSGQITEEELQPIDRPSGSDVAYFASIYSRIPHGASLVVDTAKVQLEQLMSDKNLNIDTIFSIASTSRGRKFIEKQGWQQTHLYLDKYPILSYSVSEWLNE</sequence>
<dbReference type="Proteomes" id="UP000004371">
    <property type="component" value="Unassembled WGS sequence"/>
</dbReference>
<reference evidence="1 2" key="1">
    <citation type="journal article" date="2012" name="Int. J. Syst. Evol. Microbiol.">
        <title>Vibrio caribbeanicus sp. nov., isolated from the marine sponge Scleritoderma cyanea.</title>
        <authorList>
            <person name="Hoffmann M."/>
            <person name="Monday S.R."/>
            <person name="Allard M.W."/>
            <person name="Strain E.A."/>
            <person name="Whittaker P."/>
            <person name="Naum M."/>
            <person name="McCarthy P.J."/>
            <person name="Lopez J.V."/>
            <person name="Fischer M."/>
            <person name="Brown E.W."/>
        </authorList>
    </citation>
    <scope>NUCLEOTIDE SEQUENCE [LARGE SCALE GENOMIC DNA]</scope>
    <source>
        <strain evidence="1 2">LMG 20546</strain>
    </source>
</reference>
<dbReference type="EMBL" id="AEVS01000088">
    <property type="protein sequence ID" value="EGA64379.1"/>
    <property type="molecule type" value="Genomic_DNA"/>
</dbReference>
<proteinExistence type="predicted"/>
<gene>
    <name evidence="1" type="ORF">VIBR0546_20043</name>
</gene>
<name>E8LY06_9VIBR</name>